<reference evidence="1" key="1">
    <citation type="journal article" date="2012" name="Genome Res.">
        <title>Genomic characterization of the Bacillus cereus sensu lato species: Backdrop to the evolution of Bacillus anthracis.</title>
        <authorList>
            <person name="Zwick M.E."/>
            <person name="Joseph S.J."/>
            <person name="Didelot X."/>
            <person name="Chen P.E."/>
            <person name="Bishop-Lilly K.A."/>
            <person name="Stewart A.C."/>
            <person name="Willner K."/>
            <person name="Nolan N."/>
            <person name="Lentz S."/>
            <person name="Thomason M.K."/>
            <person name="Sozhamannan S."/>
            <person name="Mateczun A.J."/>
            <person name="Du L."/>
            <person name="Read T.D."/>
        </authorList>
    </citation>
    <scope>NUCLEOTIDE SEQUENCE [LARGE SCALE GENOMIC DNA]</scope>
    <source>
        <strain evidence="1">AH603</strain>
    </source>
</reference>
<name>C2XWL2_BACMY</name>
<dbReference type="AlphaFoldDB" id="C2XWL2"/>
<gene>
    <name evidence="1" type="ORF">bcere0026_30890</name>
</gene>
<dbReference type="EMBL" id="ACMP01000084">
    <property type="protein sequence ID" value="EEL69998.1"/>
    <property type="molecule type" value="Genomic_DNA"/>
</dbReference>
<proteinExistence type="predicted"/>
<organism evidence="1">
    <name type="scientific">Bacillus mycoides</name>
    <dbReference type="NCBI Taxonomy" id="1405"/>
    <lineage>
        <taxon>Bacteria</taxon>
        <taxon>Bacillati</taxon>
        <taxon>Bacillota</taxon>
        <taxon>Bacilli</taxon>
        <taxon>Bacillales</taxon>
        <taxon>Bacillaceae</taxon>
        <taxon>Bacillus</taxon>
        <taxon>Bacillus cereus group</taxon>
    </lineage>
</organism>
<evidence type="ECO:0000313" key="1">
    <source>
        <dbReference type="EMBL" id="EEL69998.1"/>
    </source>
</evidence>
<protein>
    <submittedName>
        <fullName evidence="1">Uncharacterized protein</fullName>
    </submittedName>
</protein>
<dbReference type="HOGENOM" id="CLU_3195814_0_0_9"/>
<sequence>MFDFIRFSIFKKEKEGHLKKCFFTIYIKNDEEDRNKKLLLLMKKN</sequence>
<comment type="caution">
    <text evidence="1">The sequence shown here is derived from an EMBL/GenBank/DDBJ whole genome shotgun (WGS) entry which is preliminary data.</text>
</comment>
<dbReference type="Proteomes" id="UP000001753">
    <property type="component" value="Chromosome"/>
</dbReference>
<accession>C2XWL2</accession>